<keyword evidence="3" id="KW-1185">Reference proteome</keyword>
<reference evidence="2 3" key="1">
    <citation type="submission" date="2024-11" db="EMBL/GenBank/DDBJ databases">
        <title>Chromosome-level genome assembly of the freshwater bivalve Anodonta woodiana.</title>
        <authorList>
            <person name="Chen X."/>
        </authorList>
    </citation>
    <scope>NUCLEOTIDE SEQUENCE [LARGE SCALE GENOMIC DNA]</scope>
    <source>
        <strain evidence="2">MN2024</strain>
        <tissue evidence="2">Gills</tissue>
    </source>
</reference>
<evidence type="ECO:0000313" key="3">
    <source>
        <dbReference type="Proteomes" id="UP001634394"/>
    </source>
</evidence>
<protein>
    <submittedName>
        <fullName evidence="2">Uncharacterized protein</fullName>
    </submittedName>
</protein>
<proteinExistence type="predicted"/>
<comment type="caution">
    <text evidence="2">The sequence shown here is derived from an EMBL/GenBank/DDBJ whole genome shotgun (WGS) entry which is preliminary data.</text>
</comment>
<evidence type="ECO:0000256" key="1">
    <source>
        <dbReference type="SAM" id="MobiDB-lite"/>
    </source>
</evidence>
<feature type="region of interest" description="Disordered" evidence="1">
    <location>
        <begin position="51"/>
        <end position="71"/>
    </location>
</feature>
<evidence type="ECO:0000313" key="2">
    <source>
        <dbReference type="EMBL" id="KAL3843023.1"/>
    </source>
</evidence>
<dbReference type="AlphaFoldDB" id="A0ABD3U333"/>
<accession>A0ABD3U333</accession>
<feature type="non-terminal residue" evidence="2">
    <location>
        <position position="71"/>
    </location>
</feature>
<organism evidence="2 3">
    <name type="scientific">Sinanodonta woodiana</name>
    <name type="common">Chinese pond mussel</name>
    <name type="synonym">Anodonta woodiana</name>
    <dbReference type="NCBI Taxonomy" id="1069815"/>
    <lineage>
        <taxon>Eukaryota</taxon>
        <taxon>Metazoa</taxon>
        <taxon>Spiralia</taxon>
        <taxon>Lophotrochozoa</taxon>
        <taxon>Mollusca</taxon>
        <taxon>Bivalvia</taxon>
        <taxon>Autobranchia</taxon>
        <taxon>Heteroconchia</taxon>
        <taxon>Palaeoheterodonta</taxon>
        <taxon>Unionida</taxon>
        <taxon>Unionoidea</taxon>
        <taxon>Unionidae</taxon>
        <taxon>Unioninae</taxon>
        <taxon>Sinanodonta</taxon>
    </lineage>
</organism>
<sequence length="71" mass="7825">LKLLEQNVNKAIDNITSGVRENPELVYTDKKTLRTVIEDALREMLSIFMNKSSTGATPSGRGPTESFNRAG</sequence>
<gene>
    <name evidence="2" type="ORF">ACJMK2_020981</name>
</gene>
<dbReference type="Proteomes" id="UP001634394">
    <property type="component" value="Unassembled WGS sequence"/>
</dbReference>
<feature type="non-terminal residue" evidence="2">
    <location>
        <position position="1"/>
    </location>
</feature>
<dbReference type="EMBL" id="JBJQND010000017">
    <property type="protein sequence ID" value="KAL3843023.1"/>
    <property type="molecule type" value="Genomic_DNA"/>
</dbReference>
<name>A0ABD3U333_SINWO</name>